<dbReference type="SUPFAM" id="SSF56112">
    <property type="entry name" value="Protein kinase-like (PK-like)"/>
    <property type="match status" value="1"/>
</dbReference>
<evidence type="ECO:0000256" key="1">
    <source>
        <dbReference type="ARBA" id="ARBA00022741"/>
    </source>
</evidence>
<name>A0ABN7SQ69_OIKDI</name>
<accession>A0ABN7SQ69</accession>
<feature type="transmembrane region" description="Helical" evidence="3">
    <location>
        <begin position="126"/>
        <end position="148"/>
    </location>
</feature>
<proteinExistence type="predicted"/>
<dbReference type="Proteomes" id="UP001158576">
    <property type="component" value="Chromosome 1"/>
</dbReference>
<dbReference type="Gene3D" id="1.10.510.10">
    <property type="entry name" value="Transferase(Phosphotransferase) domain 1"/>
    <property type="match status" value="1"/>
</dbReference>
<evidence type="ECO:0000259" key="4">
    <source>
        <dbReference type="PROSITE" id="PS50011"/>
    </source>
</evidence>
<feature type="transmembrane region" description="Helical" evidence="3">
    <location>
        <begin position="236"/>
        <end position="262"/>
    </location>
</feature>
<dbReference type="InterPro" id="IPR011009">
    <property type="entry name" value="Kinase-like_dom_sf"/>
</dbReference>
<feature type="transmembrane region" description="Helical" evidence="3">
    <location>
        <begin position="268"/>
        <end position="289"/>
    </location>
</feature>
<keyword evidence="1" id="KW-0547">Nucleotide-binding</keyword>
<dbReference type="PROSITE" id="PS50011">
    <property type="entry name" value="PROTEIN_KINASE_DOM"/>
    <property type="match status" value="1"/>
</dbReference>
<dbReference type="PANTHER" id="PTHR24418">
    <property type="entry name" value="TYROSINE-PROTEIN KINASE"/>
    <property type="match status" value="1"/>
</dbReference>
<keyword evidence="2" id="KW-0067">ATP-binding</keyword>
<gene>
    <name evidence="5" type="ORF">OKIOD_LOCUS9693</name>
</gene>
<sequence length="653" mass="75946">MKRVLIERYTLVICNRQNVQFSRRTYNGAVVMSIACGVIGGLFFFIDFFELIPGCLCYPSSKLLVVIMVLVPVCYFQVCYAIRLSAYFNNFDQERKDFEEECRRGQAEDIDKYNIDLVRIPMSGKYFALLPILPALLIHVVQMLNVFLCLSRIPDLVAGSNSTLTAPRQCFTSKFPSIDGCAPEGEWGFFRVMESNLLIYFCVASVVLEFLNVGLLCGTIWLAFQRMAITGFHERGIVVISHLFSLMATSTCCILLQFILIWLFMNGYLTVTLLVFQVMYIPTFFLFFVERTSLKRIADVTVKGFVRRKFVEMKAPQATHSAAFYGSVHNRGKVRLPKRIEEFIPQKNIDLFYVKKMNIENQQLCRLSDTSYGIRIMSGNFVGQPVFWSLTWNDEERDRIKRDPVNRIKLTKSMFQSAKASRNINHRAYLHVKYIFMDDYDIPVYVYEGVVQQSVLSYLVDPKNKVTYRMVFGFVTELVSAMKVLSDYGIVMRELRCLTLMLTPDLQVKIAYIKSIREFEYIHERLGDELIRDFMYWLAPETLRAMEFTSNSDVWSFACTVWEMFTRGQTPYGYCRCWNDILTSIDRGQVPPRPESMSRQVYKALTHCWKINTTYRAEFGQLQKLLVTYLNETMQDLSEEIPMMLDDDIILQI</sequence>
<evidence type="ECO:0000256" key="3">
    <source>
        <dbReference type="SAM" id="Phobius"/>
    </source>
</evidence>
<organism evidence="5 6">
    <name type="scientific">Oikopleura dioica</name>
    <name type="common">Tunicate</name>
    <dbReference type="NCBI Taxonomy" id="34765"/>
    <lineage>
        <taxon>Eukaryota</taxon>
        <taxon>Metazoa</taxon>
        <taxon>Chordata</taxon>
        <taxon>Tunicata</taxon>
        <taxon>Appendicularia</taxon>
        <taxon>Copelata</taxon>
        <taxon>Oikopleuridae</taxon>
        <taxon>Oikopleura</taxon>
    </lineage>
</organism>
<keyword evidence="3" id="KW-1133">Transmembrane helix</keyword>
<feature type="domain" description="Protein kinase" evidence="4">
    <location>
        <begin position="376"/>
        <end position="630"/>
    </location>
</feature>
<reference evidence="5 6" key="1">
    <citation type="submission" date="2021-04" db="EMBL/GenBank/DDBJ databases">
        <authorList>
            <person name="Bliznina A."/>
        </authorList>
    </citation>
    <scope>NUCLEOTIDE SEQUENCE [LARGE SCALE GENOMIC DNA]</scope>
</reference>
<keyword evidence="6" id="KW-1185">Reference proteome</keyword>
<dbReference type="EMBL" id="OU015566">
    <property type="protein sequence ID" value="CAG5103770.1"/>
    <property type="molecule type" value="Genomic_DNA"/>
</dbReference>
<feature type="transmembrane region" description="Helical" evidence="3">
    <location>
        <begin position="66"/>
        <end position="86"/>
    </location>
</feature>
<keyword evidence="3" id="KW-0472">Membrane</keyword>
<dbReference type="InterPro" id="IPR001245">
    <property type="entry name" value="Ser-Thr/Tyr_kinase_cat_dom"/>
</dbReference>
<feature type="transmembrane region" description="Helical" evidence="3">
    <location>
        <begin position="26"/>
        <end position="46"/>
    </location>
</feature>
<protein>
    <submittedName>
        <fullName evidence="5">Oidioi.mRNA.OKI2018_I69.chr1.g928.t1.cds</fullName>
    </submittedName>
</protein>
<evidence type="ECO:0000313" key="5">
    <source>
        <dbReference type="EMBL" id="CAG5103770.1"/>
    </source>
</evidence>
<feature type="transmembrane region" description="Helical" evidence="3">
    <location>
        <begin position="197"/>
        <end position="224"/>
    </location>
</feature>
<keyword evidence="3" id="KW-0812">Transmembrane</keyword>
<evidence type="ECO:0000256" key="2">
    <source>
        <dbReference type="ARBA" id="ARBA00022840"/>
    </source>
</evidence>
<dbReference type="InterPro" id="IPR050198">
    <property type="entry name" value="Non-receptor_tyrosine_kinases"/>
</dbReference>
<dbReference type="InterPro" id="IPR000719">
    <property type="entry name" value="Prot_kinase_dom"/>
</dbReference>
<dbReference type="Pfam" id="PF07714">
    <property type="entry name" value="PK_Tyr_Ser-Thr"/>
    <property type="match status" value="1"/>
</dbReference>
<evidence type="ECO:0000313" key="6">
    <source>
        <dbReference type="Proteomes" id="UP001158576"/>
    </source>
</evidence>